<evidence type="ECO:0008006" key="4">
    <source>
        <dbReference type="Google" id="ProtNLM"/>
    </source>
</evidence>
<keyword evidence="1" id="KW-0732">Signal</keyword>
<gene>
    <name evidence="2" type="ORF">EUU23_02910</name>
</gene>
<evidence type="ECO:0000313" key="3">
    <source>
        <dbReference type="Proteomes" id="UP000471147"/>
    </source>
</evidence>
<accession>A0A6I4M2X3</accession>
<feature type="signal peptide" evidence="1">
    <location>
        <begin position="1"/>
        <end position="24"/>
    </location>
</feature>
<comment type="caution">
    <text evidence="2">The sequence shown here is derived from an EMBL/GenBank/DDBJ whole genome shotgun (WGS) entry which is preliminary data.</text>
</comment>
<proteinExistence type="predicted"/>
<name>A0A6I4M2X3_9SPHN</name>
<dbReference type="RefSeq" id="WP_160352618.1">
    <property type="nucleotide sequence ID" value="NZ_SDWJ01000001.1"/>
</dbReference>
<feature type="chain" id="PRO_5026109057" description="S-adenosyl-L-homocysteine hydrolase" evidence="1">
    <location>
        <begin position="25"/>
        <end position="162"/>
    </location>
</feature>
<keyword evidence="3" id="KW-1185">Reference proteome</keyword>
<dbReference type="AlphaFoldDB" id="A0A6I4M2X3"/>
<dbReference type="EMBL" id="SDWJ01000001">
    <property type="protein sequence ID" value="MVZ96655.1"/>
    <property type="molecule type" value="Genomic_DNA"/>
</dbReference>
<protein>
    <recommendedName>
        <fullName evidence="4">S-adenosyl-L-homocysteine hydrolase</fullName>
    </recommendedName>
</protein>
<evidence type="ECO:0000256" key="1">
    <source>
        <dbReference type="SAM" id="SignalP"/>
    </source>
</evidence>
<dbReference type="Proteomes" id="UP000471147">
    <property type="component" value="Unassembled WGS sequence"/>
</dbReference>
<reference evidence="2 3" key="1">
    <citation type="submission" date="2019-01" db="EMBL/GenBank/DDBJ databases">
        <title>Sphingorhabdus lacus sp.nov., isolated from an oligotrophic freshwater lake.</title>
        <authorList>
            <person name="Park M."/>
        </authorList>
    </citation>
    <scope>NUCLEOTIDE SEQUENCE [LARGE SCALE GENOMIC DNA]</scope>
    <source>
        <strain evidence="2 3">IMCC26285</strain>
    </source>
</reference>
<organism evidence="2 3">
    <name type="scientific">Sphingorhabdus profundilacus</name>
    <dbReference type="NCBI Taxonomy" id="2509718"/>
    <lineage>
        <taxon>Bacteria</taxon>
        <taxon>Pseudomonadati</taxon>
        <taxon>Pseudomonadota</taxon>
        <taxon>Alphaproteobacteria</taxon>
        <taxon>Sphingomonadales</taxon>
        <taxon>Sphingomonadaceae</taxon>
        <taxon>Sphingorhabdus</taxon>
    </lineage>
</organism>
<evidence type="ECO:0000313" key="2">
    <source>
        <dbReference type="EMBL" id="MVZ96655.1"/>
    </source>
</evidence>
<dbReference type="OrthoDB" id="7473015at2"/>
<sequence length="162" mass="17320">MISFSKKLAFVAAMVALSSQPAHACWTNAAQDAAKIKHLNTMLMVTALRCRNTPDNFLPQYNRFVTKHNSLIGSQNAALKGYLAQTYGARGAEGALDRMSIGFANSYGNGHKTMNCKQLKDLATKLSSESHGVVTMAAAADSTVVGQSWSGPVCPTRIATRP</sequence>